<accession>A0A1H3WF09</accession>
<reference evidence="4 5" key="1">
    <citation type="submission" date="2016-10" db="EMBL/GenBank/DDBJ databases">
        <authorList>
            <person name="de Groot N.N."/>
        </authorList>
    </citation>
    <scope>NUCLEOTIDE SEQUENCE [LARGE SCALE GENOMIC DNA]</scope>
    <source>
        <strain evidence="4 5">DSM 21228</strain>
    </source>
</reference>
<dbReference type="InterPro" id="IPR050966">
    <property type="entry name" value="Glutamyl_endopeptidase"/>
</dbReference>
<feature type="chain" id="PRO_5011793905" evidence="2">
    <location>
        <begin position="24"/>
        <end position="408"/>
    </location>
</feature>
<evidence type="ECO:0000259" key="3">
    <source>
        <dbReference type="PROSITE" id="PS50240"/>
    </source>
</evidence>
<dbReference type="AlphaFoldDB" id="A0A1H3WF09"/>
<dbReference type="PROSITE" id="PS50240">
    <property type="entry name" value="TRYPSIN_DOM"/>
    <property type="match status" value="1"/>
</dbReference>
<dbReference type="STRING" id="525918.SAMN05660964_00397"/>
<proteinExistence type="predicted"/>
<dbReference type="SUPFAM" id="SSF50494">
    <property type="entry name" value="Trypsin-like serine proteases"/>
    <property type="match status" value="1"/>
</dbReference>
<dbReference type="GO" id="GO:0004252">
    <property type="term" value="F:serine-type endopeptidase activity"/>
    <property type="evidence" value="ECO:0007669"/>
    <property type="project" value="InterPro"/>
</dbReference>
<dbReference type="InterPro" id="IPR009003">
    <property type="entry name" value="Peptidase_S1_PA"/>
</dbReference>
<feature type="domain" description="Peptidase S1" evidence="3">
    <location>
        <begin position="121"/>
        <end position="360"/>
    </location>
</feature>
<organism evidence="4 5">
    <name type="scientific">Thiothrix caldifontis</name>
    <dbReference type="NCBI Taxonomy" id="525918"/>
    <lineage>
        <taxon>Bacteria</taxon>
        <taxon>Pseudomonadati</taxon>
        <taxon>Pseudomonadota</taxon>
        <taxon>Gammaproteobacteria</taxon>
        <taxon>Thiotrichales</taxon>
        <taxon>Thiotrichaceae</taxon>
        <taxon>Thiothrix</taxon>
    </lineage>
</organism>
<dbReference type="Gene3D" id="2.40.10.10">
    <property type="entry name" value="Trypsin-like serine proteases"/>
    <property type="match status" value="2"/>
</dbReference>
<dbReference type="PROSITE" id="PS00134">
    <property type="entry name" value="TRYPSIN_HIS"/>
    <property type="match status" value="1"/>
</dbReference>
<evidence type="ECO:0000256" key="1">
    <source>
        <dbReference type="ARBA" id="ARBA00022729"/>
    </source>
</evidence>
<sequence length="408" mass="42048">MKLSILTVSLVPVLAIANASSVAGNVANDKDVMVTTTYNSMLNANAVSTPVPYKNPLPVPDTSAVSPLFGDSQSGTQGAMGDKKVSAVNNDMLEGQAFGSFGVPYTSARVSHKHTTKVAATNAGYLSATFPYSAIGKLTFNVPGGAATCSASVIRRGVIVTAAHCIQDVGSGNNTFTNFRFTPATYNGSTPYGTWTTLGFVRPASWANGTDVGSGSVRDNDLAVMLIGKNTSNQFIKDVVGGALGYGWNNYSFTSSSRTGNLTTAAVSTLGYPGLLDAGRIMQRTDGPAYLTTIAGSGQIYSGSDLTGGSSGGPWIVNFGYQDPARSGGAAAGTSALRNVVIGVTSWGSSNPNTPKDNYASQFRQNSRYPNASYGTYGAGNIGSLLQTLCTAKPSGSTKTYAQLGYCS</sequence>
<evidence type="ECO:0000256" key="2">
    <source>
        <dbReference type="SAM" id="SignalP"/>
    </source>
</evidence>
<dbReference type="Proteomes" id="UP000199397">
    <property type="component" value="Unassembled WGS sequence"/>
</dbReference>
<dbReference type="GO" id="GO:0006508">
    <property type="term" value="P:proteolysis"/>
    <property type="evidence" value="ECO:0007669"/>
    <property type="project" value="InterPro"/>
</dbReference>
<gene>
    <name evidence="4" type="ORF">SAMN05660964_00397</name>
</gene>
<keyword evidence="5" id="KW-1185">Reference proteome</keyword>
<evidence type="ECO:0000313" key="4">
    <source>
        <dbReference type="EMBL" id="SDZ84984.1"/>
    </source>
</evidence>
<dbReference type="InterPro" id="IPR043504">
    <property type="entry name" value="Peptidase_S1_PA_chymotrypsin"/>
</dbReference>
<keyword evidence="1 2" id="KW-0732">Signal</keyword>
<dbReference type="Pfam" id="PF00089">
    <property type="entry name" value="Trypsin"/>
    <property type="match status" value="1"/>
</dbReference>
<dbReference type="InterPro" id="IPR018114">
    <property type="entry name" value="TRYPSIN_HIS"/>
</dbReference>
<evidence type="ECO:0000313" key="5">
    <source>
        <dbReference type="Proteomes" id="UP000199397"/>
    </source>
</evidence>
<protein>
    <submittedName>
        <fullName evidence="4">Trypsin</fullName>
    </submittedName>
</protein>
<dbReference type="PANTHER" id="PTHR15462">
    <property type="entry name" value="SERINE PROTEASE"/>
    <property type="match status" value="1"/>
</dbReference>
<dbReference type="RefSeq" id="WP_217629913.1">
    <property type="nucleotide sequence ID" value="NZ_FNQP01000002.1"/>
</dbReference>
<feature type="signal peptide" evidence="2">
    <location>
        <begin position="1"/>
        <end position="23"/>
    </location>
</feature>
<dbReference type="PANTHER" id="PTHR15462:SF19">
    <property type="entry name" value="PEPTIDASE S1 DOMAIN-CONTAINING PROTEIN"/>
    <property type="match status" value="1"/>
</dbReference>
<dbReference type="InterPro" id="IPR001254">
    <property type="entry name" value="Trypsin_dom"/>
</dbReference>
<dbReference type="EMBL" id="FNQP01000002">
    <property type="protein sequence ID" value="SDZ84984.1"/>
    <property type="molecule type" value="Genomic_DNA"/>
</dbReference>
<name>A0A1H3WF09_9GAMM</name>